<evidence type="ECO:0000259" key="1">
    <source>
        <dbReference type="Pfam" id="PF14088"/>
    </source>
</evidence>
<evidence type="ECO:0000313" key="2">
    <source>
        <dbReference type="EMBL" id="KOO06018.1"/>
    </source>
</evidence>
<organism evidence="2 3">
    <name type="scientific">Vibrio hepatarius</name>
    <dbReference type="NCBI Taxonomy" id="171383"/>
    <lineage>
        <taxon>Bacteria</taxon>
        <taxon>Pseudomonadati</taxon>
        <taxon>Pseudomonadota</taxon>
        <taxon>Gammaproteobacteria</taxon>
        <taxon>Vibrionales</taxon>
        <taxon>Vibrionaceae</taxon>
        <taxon>Vibrio</taxon>
        <taxon>Vibrio oreintalis group</taxon>
    </lineage>
</organism>
<protein>
    <recommendedName>
        <fullName evidence="1">DUF4268 domain-containing protein</fullName>
    </recommendedName>
</protein>
<comment type="caution">
    <text evidence="2">The sequence shown here is derived from an EMBL/GenBank/DDBJ whole genome shotgun (WGS) entry which is preliminary data.</text>
</comment>
<proteinExistence type="predicted"/>
<dbReference type="RefSeq" id="WP_053410666.1">
    <property type="nucleotide sequence ID" value="NZ_LHPI01000023.1"/>
</dbReference>
<sequence>MFTVNHQTNRISPVRAKKFSELGFSERKHLQEWLAHEPSALGEELLIIQKEFDGFDDTRERLDLLALDKDGNLVIIENKLDDSGRDVVWQALKYASYCASLTKAQIVEIYQQYLDRYQPVTREVDPLNVPQIAELNASQRICEFLDAPDLDEVKLNLGNSQRIMLVAANFRKEVTSTALWLLGQGISIACFKITPYSLSEQLLINIDQIIPTPEAKELMIGINAKEAEEKTTEVVLKNRHTVRREYWERALEAFQKSPCQLYNNISPSKDHWLSAGSGLSGCPYNLIFLQKELRVELWISRGITEENKYLFDSLLGSKQGIEQVFGAELEWMRLDEKKSCRIQFSTKADGFNKDTWPNAVAWHLEQMTKLEKALKGPLQKAAEALKNKPAEVS</sequence>
<keyword evidence="3" id="KW-1185">Reference proteome</keyword>
<dbReference type="EMBL" id="LHPI01000023">
    <property type="protein sequence ID" value="KOO06018.1"/>
    <property type="molecule type" value="Genomic_DNA"/>
</dbReference>
<gene>
    <name evidence="2" type="ORF">AKJ31_19270</name>
</gene>
<dbReference type="InterPro" id="IPR011856">
    <property type="entry name" value="tRNA_endonuc-like_dom_sf"/>
</dbReference>
<accession>A0A0M0HWL1</accession>
<evidence type="ECO:0000313" key="3">
    <source>
        <dbReference type="Proteomes" id="UP000037530"/>
    </source>
</evidence>
<dbReference type="Proteomes" id="UP000037530">
    <property type="component" value="Unassembled WGS sequence"/>
</dbReference>
<dbReference type="AlphaFoldDB" id="A0A0M0HWL1"/>
<feature type="domain" description="DUF4268" evidence="1">
    <location>
        <begin position="242"/>
        <end position="375"/>
    </location>
</feature>
<dbReference type="PATRIC" id="fig|171383.3.peg.3930"/>
<dbReference type="InterPro" id="IPR025364">
    <property type="entry name" value="DUF4268"/>
</dbReference>
<dbReference type="OrthoDB" id="570199at2"/>
<name>A0A0M0HWL1_9VIBR</name>
<dbReference type="Pfam" id="PF14088">
    <property type="entry name" value="DUF4268"/>
    <property type="match status" value="1"/>
</dbReference>
<dbReference type="Gene3D" id="3.40.1350.10">
    <property type="match status" value="1"/>
</dbReference>
<dbReference type="STRING" id="171383.AKJ31_19270"/>
<dbReference type="GO" id="GO:0003676">
    <property type="term" value="F:nucleic acid binding"/>
    <property type="evidence" value="ECO:0007669"/>
    <property type="project" value="InterPro"/>
</dbReference>
<reference evidence="3" key="1">
    <citation type="submission" date="2015-08" db="EMBL/GenBank/DDBJ databases">
        <title>Vibrio galatheae sp. nov., a novel member of the Vibrionaceae family isolated from the Solomon Islands.</title>
        <authorList>
            <person name="Giubergia S."/>
            <person name="Machado H."/>
            <person name="Mateiu R.V."/>
            <person name="Gram L."/>
        </authorList>
    </citation>
    <scope>NUCLEOTIDE SEQUENCE [LARGE SCALE GENOMIC DNA]</scope>
    <source>
        <strain evidence="3">DSM 19134</strain>
    </source>
</reference>